<dbReference type="Pfam" id="PF13567">
    <property type="entry name" value="DUF4131"/>
    <property type="match status" value="1"/>
</dbReference>
<feature type="transmembrane region" description="Helical" evidence="6">
    <location>
        <begin position="466"/>
        <end position="484"/>
    </location>
</feature>
<protein>
    <recommendedName>
        <fullName evidence="11">ComEC/Rec2-related protein domain-containing protein</fullName>
    </recommendedName>
</protein>
<dbReference type="EMBL" id="MHUZ01000034">
    <property type="protein sequence ID" value="OHA84897.1"/>
    <property type="molecule type" value="Genomic_DNA"/>
</dbReference>
<feature type="transmembrane region" description="Helical" evidence="6">
    <location>
        <begin position="279"/>
        <end position="302"/>
    </location>
</feature>
<dbReference type="InterPro" id="IPR052159">
    <property type="entry name" value="Competence_DNA_uptake"/>
</dbReference>
<proteinExistence type="predicted"/>
<evidence type="ECO:0000259" key="8">
    <source>
        <dbReference type="Pfam" id="PF13567"/>
    </source>
</evidence>
<feature type="transmembrane region" description="Helical" evidence="6">
    <location>
        <begin position="337"/>
        <end position="356"/>
    </location>
</feature>
<evidence type="ECO:0000256" key="2">
    <source>
        <dbReference type="ARBA" id="ARBA00022475"/>
    </source>
</evidence>
<dbReference type="PANTHER" id="PTHR30619">
    <property type="entry name" value="DNA INTERNALIZATION/COMPETENCE PROTEIN COMEC/REC2"/>
    <property type="match status" value="1"/>
</dbReference>
<evidence type="ECO:0000256" key="5">
    <source>
        <dbReference type="ARBA" id="ARBA00023136"/>
    </source>
</evidence>
<evidence type="ECO:0000256" key="4">
    <source>
        <dbReference type="ARBA" id="ARBA00022989"/>
    </source>
</evidence>
<keyword evidence="3 6" id="KW-0812">Transmembrane</keyword>
<evidence type="ECO:0000256" key="3">
    <source>
        <dbReference type="ARBA" id="ARBA00022692"/>
    </source>
</evidence>
<dbReference type="GO" id="GO:0005886">
    <property type="term" value="C:plasma membrane"/>
    <property type="evidence" value="ECO:0007669"/>
    <property type="project" value="UniProtKB-SubCell"/>
</dbReference>
<reference evidence="9 10" key="1">
    <citation type="journal article" date="2016" name="Nat. Commun.">
        <title>Thousands of microbial genomes shed light on interconnected biogeochemical processes in an aquifer system.</title>
        <authorList>
            <person name="Anantharaman K."/>
            <person name="Brown C.T."/>
            <person name="Hug L.A."/>
            <person name="Sharon I."/>
            <person name="Castelle C.J."/>
            <person name="Probst A.J."/>
            <person name="Thomas B.C."/>
            <person name="Singh A."/>
            <person name="Wilkins M.J."/>
            <person name="Karaoz U."/>
            <person name="Brodie E.L."/>
            <person name="Williams K.H."/>
            <person name="Hubbard S.S."/>
            <person name="Banfield J.F."/>
        </authorList>
    </citation>
    <scope>NUCLEOTIDE SEQUENCE [LARGE SCALE GENOMIC DNA]</scope>
</reference>
<accession>A0A1G2SII5</accession>
<keyword evidence="5 6" id="KW-0472">Membrane</keyword>
<feature type="transmembrane region" description="Helical" evidence="6">
    <location>
        <begin position="403"/>
        <end position="422"/>
    </location>
</feature>
<comment type="subcellular location">
    <subcellularLocation>
        <location evidence="1">Cell membrane</location>
        <topology evidence="1">Multi-pass membrane protein</topology>
    </subcellularLocation>
</comment>
<evidence type="ECO:0000256" key="6">
    <source>
        <dbReference type="SAM" id="Phobius"/>
    </source>
</evidence>
<keyword evidence="2" id="KW-1003">Cell membrane</keyword>
<keyword evidence="4 6" id="KW-1133">Transmembrane helix</keyword>
<feature type="domain" description="ComEC/Rec2-related protein" evidence="7">
    <location>
        <begin position="220"/>
        <end position="483"/>
    </location>
</feature>
<feature type="transmembrane region" description="Helical" evidence="6">
    <location>
        <begin position="314"/>
        <end position="331"/>
    </location>
</feature>
<evidence type="ECO:0000313" key="9">
    <source>
        <dbReference type="EMBL" id="OHA84897.1"/>
    </source>
</evidence>
<dbReference type="NCBIfam" id="TIGR00360">
    <property type="entry name" value="ComEC_N-term"/>
    <property type="match status" value="1"/>
</dbReference>
<feature type="transmembrane region" description="Helical" evidence="6">
    <location>
        <begin position="429"/>
        <end position="446"/>
    </location>
</feature>
<organism evidence="9 10">
    <name type="scientific">Candidatus Yonathbacteria bacterium RIFOXYD1_FULL_52_36</name>
    <dbReference type="NCBI Taxonomy" id="1802730"/>
    <lineage>
        <taxon>Bacteria</taxon>
        <taxon>Candidatus Yonathiibacteriota</taxon>
    </lineage>
</organism>
<dbReference type="InterPro" id="IPR004477">
    <property type="entry name" value="ComEC_N"/>
</dbReference>
<gene>
    <name evidence="9" type="ORF">A2591_01055</name>
</gene>
<name>A0A1G2SII5_9BACT</name>
<evidence type="ECO:0000256" key="1">
    <source>
        <dbReference type="ARBA" id="ARBA00004651"/>
    </source>
</evidence>
<evidence type="ECO:0008006" key="11">
    <source>
        <dbReference type="Google" id="ProtNLM"/>
    </source>
</evidence>
<dbReference type="STRING" id="1802730.A2591_01055"/>
<feature type="transmembrane region" description="Helical" evidence="6">
    <location>
        <begin position="368"/>
        <end position="391"/>
    </location>
</feature>
<evidence type="ECO:0000313" key="10">
    <source>
        <dbReference type="Proteomes" id="UP000178168"/>
    </source>
</evidence>
<dbReference type="InterPro" id="IPR025405">
    <property type="entry name" value="DUF4131"/>
</dbReference>
<dbReference type="AlphaFoldDB" id="A0A1G2SII5"/>
<evidence type="ECO:0000259" key="7">
    <source>
        <dbReference type="Pfam" id="PF03772"/>
    </source>
</evidence>
<sequence>MRDRILALLCAGFIGGVLVQTLLGGMVLLKVLAVAAALALVFAVPRRSISLILVSGALVAGMAGAVRYEYEERTLRDVSLESFIGTRVAVQGFVADEPDERDAKTFLVIRAERVADTETDIRVRISVSTYPAFSYGDRIRAEGILKIPESFKGDDGRVFNYERFLAKDSIGYEIAFPRVTQEDGEGGSALKRSLYDLKGAFIGSLGRSIEEPESSLVAGMLLGAKQSLGERLLELLRNAGIVHIIVLSGYNITIVAEALMRMTAFLPRAVSFAAGSVSIVLFALLAGAGSTVVRASIMALLVVLARALGRPNDLLRGLVIAGVAMVLHRPHILLYDLSFQLSFMATLGLIVFAPHVERILGRVPQTFGLRTIIAGTIAAEVFVLPLLLFSIGNASVVGLATNILVLPVVPIIMGVGFVAGVLGFITPALAFPFGMFAQALSAYVFRMAEWFGSFPFALATTPVLPVWFLALSYGALGVLVWRLSPSSSAVSSRSTSLLFK</sequence>
<dbReference type="PANTHER" id="PTHR30619:SF1">
    <property type="entry name" value="RECOMBINATION PROTEIN 2"/>
    <property type="match status" value="1"/>
</dbReference>
<dbReference type="Proteomes" id="UP000178168">
    <property type="component" value="Unassembled WGS sequence"/>
</dbReference>
<comment type="caution">
    <text evidence="9">The sequence shown here is derived from an EMBL/GenBank/DDBJ whole genome shotgun (WGS) entry which is preliminary data.</text>
</comment>
<feature type="transmembrane region" description="Helical" evidence="6">
    <location>
        <begin position="235"/>
        <end position="259"/>
    </location>
</feature>
<dbReference type="Pfam" id="PF03772">
    <property type="entry name" value="Competence"/>
    <property type="match status" value="1"/>
</dbReference>
<feature type="domain" description="DUF4131" evidence="8">
    <location>
        <begin position="31"/>
        <end position="172"/>
    </location>
</feature>
<feature type="transmembrane region" description="Helical" evidence="6">
    <location>
        <begin position="49"/>
        <end position="66"/>
    </location>
</feature>